<dbReference type="EMBL" id="JAINUF010000005">
    <property type="protein sequence ID" value="KAJ8359277.1"/>
    <property type="molecule type" value="Genomic_DNA"/>
</dbReference>
<sequence length="156" mass="17495">METDNRVGRAGQWSGVQAGQRQQRQERQHISSTATLAVSRHRRRVEEQEPKLHAHTSGAKNTKPDALSRRFDRPTKDPSPDTILPRSVFINAVQLRIEDIVRTAQNARMKVTADRDAKTDHNVSYSCWSVHSPPSAIGAPYLDLQCTGIDVKFLGN</sequence>
<dbReference type="AlphaFoldDB" id="A0A9Q1FIE4"/>
<accession>A0A9Q1FIE4</accession>
<organism evidence="2 3">
    <name type="scientific">Synaphobranchus kaupii</name>
    <name type="common">Kaup's arrowtooth eel</name>
    <dbReference type="NCBI Taxonomy" id="118154"/>
    <lineage>
        <taxon>Eukaryota</taxon>
        <taxon>Metazoa</taxon>
        <taxon>Chordata</taxon>
        <taxon>Craniata</taxon>
        <taxon>Vertebrata</taxon>
        <taxon>Euteleostomi</taxon>
        <taxon>Actinopterygii</taxon>
        <taxon>Neopterygii</taxon>
        <taxon>Teleostei</taxon>
        <taxon>Anguilliformes</taxon>
        <taxon>Synaphobranchidae</taxon>
        <taxon>Synaphobranchus</taxon>
    </lineage>
</organism>
<dbReference type="Proteomes" id="UP001152622">
    <property type="component" value="Chromosome 5"/>
</dbReference>
<evidence type="ECO:0000256" key="1">
    <source>
        <dbReference type="SAM" id="MobiDB-lite"/>
    </source>
</evidence>
<proteinExistence type="predicted"/>
<name>A0A9Q1FIE4_SYNKA</name>
<gene>
    <name evidence="2" type="ORF">SKAU_G00158020</name>
</gene>
<reference evidence="2" key="1">
    <citation type="journal article" date="2023" name="Science">
        <title>Genome structures resolve the early diversification of teleost fishes.</title>
        <authorList>
            <person name="Parey E."/>
            <person name="Louis A."/>
            <person name="Montfort J."/>
            <person name="Bouchez O."/>
            <person name="Roques C."/>
            <person name="Iampietro C."/>
            <person name="Lluch J."/>
            <person name="Castinel A."/>
            <person name="Donnadieu C."/>
            <person name="Desvignes T."/>
            <person name="Floi Bucao C."/>
            <person name="Jouanno E."/>
            <person name="Wen M."/>
            <person name="Mejri S."/>
            <person name="Dirks R."/>
            <person name="Jansen H."/>
            <person name="Henkel C."/>
            <person name="Chen W.J."/>
            <person name="Zahm M."/>
            <person name="Cabau C."/>
            <person name="Klopp C."/>
            <person name="Thompson A.W."/>
            <person name="Robinson-Rechavi M."/>
            <person name="Braasch I."/>
            <person name="Lecointre G."/>
            <person name="Bobe J."/>
            <person name="Postlethwait J.H."/>
            <person name="Berthelot C."/>
            <person name="Roest Crollius H."/>
            <person name="Guiguen Y."/>
        </authorList>
    </citation>
    <scope>NUCLEOTIDE SEQUENCE</scope>
    <source>
        <strain evidence="2">WJC10195</strain>
    </source>
</reference>
<protein>
    <submittedName>
        <fullName evidence="2">Uncharacterized protein</fullName>
    </submittedName>
</protein>
<keyword evidence="3" id="KW-1185">Reference proteome</keyword>
<feature type="region of interest" description="Disordered" evidence="1">
    <location>
        <begin position="1"/>
        <end position="83"/>
    </location>
</feature>
<evidence type="ECO:0000313" key="3">
    <source>
        <dbReference type="Proteomes" id="UP001152622"/>
    </source>
</evidence>
<feature type="compositionally biased region" description="Basic and acidic residues" evidence="1">
    <location>
        <begin position="62"/>
        <end position="79"/>
    </location>
</feature>
<evidence type="ECO:0000313" key="2">
    <source>
        <dbReference type="EMBL" id="KAJ8359277.1"/>
    </source>
</evidence>
<comment type="caution">
    <text evidence="2">The sequence shown here is derived from an EMBL/GenBank/DDBJ whole genome shotgun (WGS) entry which is preliminary data.</text>
</comment>